<dbReference type="AlphaFoldDB" id="A0AAP3HCN2"/>
<evidence type="ECO:0000313" key="2">
    <source>
        <dbReference type="Proteomes" id="UP001071279"/>
    </source>
</evidence>
<dbReference type="SUPFAM" id="SSF53850">
    <property type="entry name" value="Periplasmic binding protein-like II"/>
    <property type="match status" value="1"/>
</dbReference>
<gene>
    <name evidence="1" type="ORF">O6C86_05525</name>
</gene>
<evidence type="ECO:0008006" key="3">
    <source>
        <dbReference type="Google" id="ProtNLM"/>
    </source>
</evidence>
<protein>
    <recommendedName>
        <fullName evidence="3">Prephenate dehydratase</fullName>
    </recommendedName>
</protein>
<dbReference type="RefSeq" id="WP_013101783.1">
    <property type="nucleotide sequence ID" value="NZ_CP114576.1"/>
</dbReference>
<organism evidence="1 2">
    <name type="scientific">Legionella pneumophila</name>
    <dbReference type="NCBI Taxonomy" id="446"/>
    <lineage>
        <taxon>Bacteria</taxon>
        <taxon>Pseudomonadati</taxon>
        <taxon>Pseudomonadota</taxon>
        <taxon>Gammaproteobacteria</taxon>
        <taxon>Legionellales</taxon>
        <taxon>Legionellaceae</taxon>
        <taxon>Legionella</taxon>
    </lineage>
</organism>
<name>A0AAP3HCN2_LEGPN</name>
<proteinExistence type="predicted"/>
<dbReference type="Proteomes" id="UP001071279">
    <property type="component" value="Unassembled WGS sequence"/>
</dbReference>
<accession>A0AAP3HCN2</accession>
<dbReference type="EMBL" id="JAPXIC010000032">
    <property type="protein sequence ID" value="MCZ4718677.1"/>
    <property type="molecule type" value="Genomic_DNA"/>
</dbReference>
<reference evidence="1" key="1">
    <citation type="submission" date="2022-12" db="EMBL/GenBank/DDBJ databases">
        <title>Comparative genomics of Legionella pneumophila isolates from the West Bank and Germany support molecular epidemiology of Legionnaires disease.</title>
        <authorList>
            <person name="Zayed A.R."/>
            <person name="Bitar D.M."/>
            <person name="Steinert M."/>
            <person name="Lueck C."/>
            <person name="Brettar I."/>
            <person name="Hoefle M.G."/>
            <person name="Bunk B."/>
        </authorList>
    </citation>
    <scope>NUCLEOTIDE SEQUENCE</scope>
    <source>
        <strain evidence="1">H23</strain>
    </source>
</reference>
<evidence type="ECO:0000313" key="1">
    <source>
        <dbReference type="EMBL" id="MCZ4718677.1"/>
    </source>
</evidence>
<comment type="caution">
    <text evidence="1">The sequence shown here is derived from an EMBL/GenBank/DDBJ whole genome shotgun (WGS) entry which is preliminary data.</text>
</comment>
<sequence length="189" mass="21224">MNKLKQNIKIGTLGPKGTSSEAAVTHFIQTFKKESENYSTILLNSFQSVLHELIYGDLSLAIVPHAYSAINLFYINPQISLYRMFTFNTPPYGLAKRPDGIISQRHCRVVSHPAPAHLLDTLLTQVGLSRYEITFVNSTSKAAEEVYGQRADLALTNMNAMKKYDLVCCALYGTIQMGWSVFIKKELRT</sequence>
<dbReference type="Gene3D" id="3.40.190.10">
    <property type="entry name" value="Periplasmic binding protein-like II"/>
    <property type="match status" value="1"/>
</dbReference>